<dbReference type="PANTHER" id="PTHR36842">
    <property type="entry name" value="PROTEIN TOLB HOMOLOG"/>
    <property type="match status" value="1"/>
</dbReference>
<gene>
    <name evidence="1" type="ORF">AVDCRST_MAG18-968</name>
</gene>
<proteinExistence type="predicted"/>
<accession>A0A6J4UUQ7</accession>
<evidence type="ECO:0000313" key="1">
    <source>
        <dbReference type="EMBL" id="CAA9559582.1"/>
    </source>
</evidence>
<dbReference type="AlphaFoldDB" id="A0A6J4UUQ7"/>
<reference evidence="1" key="1">
    <citation type="submission" date="2020-02" db="EMBL/GenBank/DDBJ databases">
        <authorList>
            <person name="Meier V. D."/>
        </authorList>
    </citation>
    <scope>NUCLEOTIDE SEQUENCE</scope>
    <source>
        <strain evidence="1">AVDCRST_MAG18</strain>
    </source>
</reference>
<organism evidence="1">
    <name type="scientific">uncultured Thermomicrobiales bacterium</name>
    <dbReference type="NCBI Taxonomy" id="1645740"/>
    <lineage>
        <taxon>Bacteria</taxon>
        <taxon>Pseudomonadati</taxon>
        <taxon>Thermomicrobiota</taxon>
        <taxon>Thermomicrobia</taxon>
        <taxon>Thermomicrobiales</taxon>
        <taxon>environmental samples</taxon>
    </lineage>
</organism>
<name>A0A6J4UUQ7_9BACT</name>
<dbReference type="SUPFAM" id="SSF69304">
    <property type="entry name" value="Tricorn protease N-terminal domain"/>
    <property type="match status" value="2"/>
</dbReference>
<dbReference type="EMBL" id="CADCWN010000065">
    <property type="protein sequence ID" value="CAA9559582.1"/>
    <property type="molecule type" value="Genomic_DNA"/>
</dbReference>
<sequence length="542" mass="57881">MMRERAMRGPIGDVATRLARRAVGVICAGLLIVSPLSGASRGATSAVVAEARPYNTALLVTTDAGSAIDGIVTDGTTLAWLAGRGAMYARTLADGREARLLDGTVDRSQLAFGNGTLIWIERGQGGAAVRGLRLDGGEQFTIAAGAGERNSPAISGSTVIWREARGGGWQIVGHDLADRRDLAITSIPAARGAVAIAERTVVWEEFRDGRWMLISHDLGTRQETALVSGAEDYLDPALGAGAVAFVRRSAGRTAGGLILRDLRSGKEQVIAEGHLIMRPRIAGDLVVWEDWRDGVPSIYAFDRASGKEFPLARTEGARGPTIGGTVVAWLGKGQFSARVTAVRLVKSLPSDPQDAPTMSDPDVRYFPETKHSTAGAFRQFWSVNGGLAVFGYPLTEAFEEAGADGVKRQVQYFERAKLEANPRDPKQIALARLGAELTTGRSFPTVAAFDSTDERAYFPQTGQGVGGWFLGYWRERGGVNVFGFPISGEITENGRTVQYFERARFELVPGGTDPASGIALGQIGREALVKLGWLAPEQTPGR</sequence>
<protein>
    <submittedName>
        <fullName evidence="1">Uncharacterized protein</fullName>
    </submittedName>
</protein>
<dbReference type="PANTHER" id="PTHR36842:SF1">
    <property type="entry name" value="PROTEIN TOLB"/>
    <property type="match status" value="1"/>
</dbReference>